<reference evidence="1 2" key="1">
    <citation type="submission" date="2015-05" db="EMBL/GenBank/DDBJ databases">
        <title>Genome assembly of Archangium gephyra DSM 2261.</title>
        <authorList>
            <person name="Sharma G."/>
            <person name="Subramanian S."/>
        </authorList>
    </citation>
    <scope>NUCLEOTIDE SEQUENCE [LARGE SCALE GENOMIC DNA]</scope>
    <source>
        <strain evidence="1 2">DSM 2261</strain>
    </source>
</reference>
<dbReference type="NCBIfam" id="TIGR02265">
    <property type="entry name" value="Mxa_TIGR02265"/>
    <property type="match status" value="1"/>
</dbReference>
<dbReference type="Proteomes" id="UP000035579">
    <property type="component" value="Chromosome"/>
</dbReference>
<protein>
    <submittedName>
        <fullName evidence="1">Uncharacterized protein</fullName>
    </submittedName>
</protein>
<proteinExistence type="predicted"/>
<sequence length="203" mass="22707">MMVSNQDAAELASPRELELRLKLIPPGDTVRGYFFNCALEQVRLQGDEEALRRCVEASGLESPTAFFKYPMSALLRLLYHVAWALNDSRGGFEASLRLLGQWTAKEFLRGSVGRTMLLLAGRNLKRLADYLPTAYGTGWEHGWGEVMWTGSGQCLVSIHGNVVPYPYFEGVFLEVFQAAGATNLKVRGWQLGTAHTRYSLSWD</sequence>
<accession>A0AAC8TBG0</accession>
<gene>
    <name evidence="1" type="ORF">AA314_01523</name>
</gene>
<dbReference type="Pfam" id="PF09536">
    <property type="entry name" value="DUF2378"/>
    <property type="match status" value="1"/>
</dbReference>
<dbReference type="EMBL" id="CP011509">
    <property type="protein sequence ID" value="AKI99896.1"/>
    <property type="molecule type" value="Genomic_DNA"/>
</dbReference>
<dbReference type="KEGG" id="age:AA314_01523"/>
<dbReference type="InterPro" id="IPR011751">
    <property type="entry name" value="Mxa_paralog_2265"/>
</dbReference>
<evidence type="ECO:0000313" key="1">
    <source>
        <dbReference type="EMBL" id="AKI99896.1"/>
    </source>
</evidence>
<name>A0AAC8TBG0_9BACT</name>
<evidence type="ECO:0000313" key="2">
    <source>
        <dbReference type="Proteomes" id="UP000035579"/>
    </source>
</evidence>
<organism evidence="1 2">
    <name type="scientific">Archangium gephyra</name>
    <dbReference type="NCBI Taxonomy" id="48"/>
    <lineage>
        <taxon>Bacteria</taxon>
        <taxon>Pseudomonadati</taxon>
        <taxon>Myxococcota</taxon>
        <taxon>Myxococcia</taxon>
        <taxon>Myxococcales</taxon>
        <taxon>Cystobacterineae</taxon>
        <taxon>Archangiaceae</taxon>
        <taxon>Archangium</taxon>
    </lineage>
</organism>
<dbReference type="AlphaFoldDB" id="A0AAC8TBG0"/>